<dbReference type="EMBL" id="WBOS01000010">
    <property type="protein sequence ID" value="KAB2332181.1"/>
    <property type="molecule type" value="Genomic_DNA"/>
</dbReference>
<keyword evidence="7 11" id="KW-0012">Acyltransferase</keyword>
<evidence type="ECO:0000256" key="7">
    <source>
        <dbReference type="ARBA" id="ARBA00023315"/>
    </source>
</evidence>
<evidence type="ECO:0000313" key="12">
    <source>
        <dbReference type="EMBL" id="KAB2332181.1"/>
    </source>
</evidence>
<evidence type="ECO:0000256" key="8">
    <source>
        <dbReference type="ARBA" id="ARBA00047417"/>
    </source>
</evidence>
<dbReference type="InterPro" id="IPR000101">
    <property type="entry name" value="GGT_peptidase"/>
</dbReference>
<evidence type="ECO:0000256" key="10">
    <source>
        <dbReference type="PIRSR" id="PIRSR600101-2"/>
    </source>
</evidence>
<comment type="PTM">
    <text evidence="11">Cleaved by autocatalysis into a large and a small subunit.</text>
</comment>
<evidence type="ECO:0000256" key="6">
    <source>
        <dbReference type="ARBA" id="ARBA00023145"/>
    </source>
</evidence>
<accession>A0A6L3V411</accession>
<dbReference type="GO" id="GO:0103068">
    <property type="term" value="F:leukotriene C4 gamma-glutamyl transferase activity"/>
    <property type="evidence" value="ECO:0007669"/>
    <property type="project" value="UniProtKB-EC"/>
</dbReference>
<dbReference type="InterPro" id="IPR051792">
    <property type="entry name" value="GGT_bact"/>
</dbReference>
<dbReference type="GO" id="GO:0006750">
    <property type="term" value="P:glutathione biosynthetic process"/>
    <property type="evidence" value="ECO:0007669"/>
    <property type="project" value="UniProtKB-KW"/>
</dbReference>
<dbReference type="Gene3D" id="1.10.246.130">
    <property type="match status" value="1"/>
</dbReference>
<dbReference type="InterPro" id="IPR043137">
    <property type="entry name" value="GGT_ssub_C"/>
</dbReference>
<reference evidence="12 13" key="1">
    <citation type="journal article" date="2016" name="Antonie Van Leeuwenhoek">
        <title>Bacillus depressus sp. nov., isolated from soil of a sunflower field.</title>
        <authorList>
            <person name="Wei X."/>
            <person name="Xin D."/>
            <person name="Xin Y."/>
            <person name="Zhang H."/>
            <person name="Wang T."/>
            <person name="Zhang J."/>
        </authorList>
    </citation>
    <scope>NUCLEOTIDE SEQUENCE [LARGE SCALE GENOMIC DNA]</scope>
    <source>
        <strain evidence="12 13">BZ1</strain>
    </source>
</reference>
<organism evidence="12 13">
    <name type="scientific">Cytobacillus depressus</name>
    <dbReference type="NCBI Taxonomy" id="1602942"/>
    <lineage>
        <taxon>Bacteria</taxon>
        <taxon>Bacillati</taxon>
        <taxon>Bacillota</taxon>
        <taxon>Bacilli</taxon>
        <taxon>Bacillales</taxon>
        <taxon>Bacillaceae</taxon>
        <taxon>Cytobacillus</taxon>
    </lineage>
</organism>
<dbReference type="AlphaFoldDB" id="A0A6L3V411"/>
<dbReference type="PRINTS" id="PR01210">
    <property type="entry name" value="GGTRANSPTASE"/>
</dbReference>
<dbReference type="OrthoDB" id="9781342at2"/>
<comment type="catalytic activity">
    <reaction evidence="8 11">
        <text>an N-terminal (5-L-glutamyl)-[peptide] + an alpha-amino acid = 5-L-glutamyl amino acid + an N-terminal L-alpha-aminoacyl-[peptide]</text>
        <dbReference type="Rhea" id="RHEA:23904"/>
        <dbReference type="Rhea" id="RHEA-COMP:9780"/>
        <dbReference type="Rhea" id="RHEA-COMP:9795"/>
        <dbReference type="ChEBI" id="CHEBI:77644"/>
        <dbReference type="ChEBI" id="CHEBI:78597"/>
        <dbReference type="ChEBI" id="CHEBI:78599"/>
        <dbReference type="ChEBI" id="CHEBI:78608"/>
        <dbReference type="EC" id="2.3.2.2"/>
    </reaction>
</comment>
<comment type="catalytic activity">
    <reaction evidence="2 11">
        <text>glutathione + H2O = L-cysteinylglycine + L-glutamate</text>
        <dbReference type="Rhea" id="RHEA:28807"/>
        <dbReference type="ChEBI" id="CHEBI:15377"/>
        <dbReference type="ChEBI" id="CHEBI:29985"/>
        <dbReference type="ChEBI" id="CHEBI:57925"/>
        <dbReference type="ChEBI" id="CHEBI:61694"/>
        <dbReference type="EC" id="3.4.19.13"/>
    </reaction>
</comment>
<dbReference type="EC" id="3.4.19.13" evidence="11"/>
<evidence type="ECO:0000256" key="2">
    <source>
        <dbReference type="ARBA" id="ARBA00001089"/>
    </source>
</evidence>
<name>A0A6L3V411_9BACI</name>
<dbReference type="Proteomes" id="UP000481030">
    <property type="component" value="Unassembled WGS sequence"/>
</dbReference>
<evidence type="ECO:0000256" key="3">
    <source>
        <dbReference type="ARBA" id="ARBA00009381"/>
    </source>
</evidence>
<feature type="binding site" evidence="10">
    <location>
        <position position="432"/>
    </location>
    <ligand>
        <name>L-glutamate</name>
        <dbReference type="ChEBI" id="CHEBI:29985"/>
    </ligand>
</feature>
<dbReference type="PANTHER" id="PTHR43199:SF1">
    <property type="entry name" value="GLUTATHIONE HYDROLASE PROENZYME"/>
    <property type="match status" value="1"/>
</dbReference>
<proteinExistence type="inferred from homology"/>
<keyword evidence="13" id="KW-1185">Reference proteome</keyword>
<evidence type="ECO:0000256" key="5">
    <source>
        <dbReference type="ARBA" id="ARBA00022801"/>
    </source>
</evidence>
<feature type="binding site" evidence="10">
    <location>
        <position position="101"/>
    </location>
    <ligand>
        <name>L-glutamate</name>
        <dbReference type="ChEBI" id="CHEBI:29985"/>
    </ligand>
</feature>
<dbReference type="InterPro" id="IPR043138">
    <property type="entry name" value="GGT_lsub"/>
</dbReference>
<dbReference type="GO" id="GO:0036374">
    <property type="term" value="F:glutathione hydrolase activity"/>
    <property type="evidence" value="ECO:0007669"/>
    <property type="project" value="UniProtKB-UniRule"/>
</dbReference>
<protein>
    <recommendedName>
        <fullName evidence="11">Glutathione hydrolase proenzyme</fullName>
        <ecNumber evidence="11">2.3.2.2</ecNumber>
        <ecNumber evidence="11">3.4.19.13</ecNumber>
    </recommendedName>
    <component>
        <recommendedName>
            <fullName evidence="11">Glutathione hydrolase large chain</fullName>
        </recommendedName>
    </component>
    <component>
        <recommendedName>
            <fullName evidence="11">Glutathione hydrolase small chain</fullName>
        </recommendedName>
    </component>
</protein>
<gene>
    <name evidence="12" type="primary">ggt</name>
    <name evidence="12" type="ORF">F7731_17750</name>
</gene>
<keyword evidence="11" id="KW-0317">Glutathione biosynthesis</keyword>
<comment type="subunit">
    <text evidence="11">This enzyme consists of two polypeptide chains, which are synthesized in precursor form from a single polypeptide.</text>
</comment>
<dbReference type="SUPFAM" id="SSF56235">
    <property type="entry name" value="N-terminal nucleophile aminohydrolases (Ntn hydrolases)"/>
    <property type="match status" value="1"/>
</dbReference>
<evidence type="ECO:0000256" key="9">
    <source>
        <dbReference type="PIRSR" id="PIRSR600101-1"/>
    </source>
</evidence>
<dbReference type="PANTHER" id="PTHR43199">
    <property type="entry name" value="GLUTATHIONE HYDROLASE"/>
    <property type="match status" value="1"/>
</dbReference>
<comment type="pathway">
    <text evidence="11">Sulfur metabolism; glutathione metabolism.</text>
</comment>
<feature type="active site" description="Nucleophile" evidence="9">
    <location>
        <position position="352"/>
    </location>
</feature>
<evidence type="ECO:0000256" key="11">
    <source>
        <dbReference type="RuleBase" id="RU368036"/>
    </source>
</evidence>
<dbReference type="GO" id="GO:0006751">
    <property type="term" value="P:glutathione catabolic process"/>
    <property type="evidence" value="ECO:0007669"/>
    <property type="project" value="UniProtKB-UniRule"/>
</dbReference>
<keyword evidence="5 11" id="KW-0378">Hydrolase</keyword>
<keyword evidence="4 11" id="KW-0808">Transferase</keyword>
<dbReference type="Gene3D" id="3.60.20.40">
    <property type="match status" value="1"/>
</dbReference>
<comment type="catalytic activity">
    <reaction evidence="1 11">
        <text>an S-substituted glutathione + H2O = an S-substituted L-cysteinylglycine + L-glutamate</text>
        <dbReference type="Rhea" id="RHEA:59468"/>
        <dbReference type="ChEBI" id="CHEBI:15377"/>
        <dbReference type="ChEBI" id="CHEBI:29985"/>
        <dbReference type="ChEBI" id="CHEBI:90779"/>
        <dbReference type="ChEBI" id="CHEBI:143103"/>
        <dbReference type="EC" id="3.4.19.13"/>
    </reaction>
</comment>
<dbReference type="Pfam" id="PF01019">
    <property type="entry name" value="G_glu_transpept"/>
    <property type="match status" value="1"/>
</dbReference>
<comment type="caution">
    <text evidence="12">The sequence shown here is derived from an EMBL/GenBank/DDBJ whole genome shotgun (WGS) entry which is preliminary data.</text>
</comment>
<evidence type="ECO:0000256" key="4">
    <source>
        <dbReference type="ARBA" id="ARBA00022679"/>
    </source>
</evidence>
<sequence>MIGLTVYIFNDIRVEQSENNYQVKQSKPLKSDKGYGVSSSHPLAVKVGMEILENGGNAVDAAVAVSYALGVVEPYSSGIGGGGEMIIMPGDNQTPIFYEYRETAPFSGKIPQGYVGIPGLVKGMELINAELGSMNIKELIQPAVDLAEKGFEADNDLSKRLENASYRMPVSSLPHFYPDGVAIKPKAVIKQHDLANTLKLIQEHGSDAFYDEEIAEQIVDKVKGLKATDLKNYSVVKADPVYGKFKDFEIISAPPPLSGVTLIQSLRMAEILNLQSTKENTADFIHLVGEISKRAYHDRLSEIADPAFYQSPKDLTSRKYSKKLAEEISIKKLSDDYKVNDSIADEEDYDNTTHFVIMDKEGTMVSATHTLGHLFGSGKYAAGFFLNNQLSNFSQAANRINSIEPGKRPRSFTSPSILRNDEMMIGIGTPGGKRIPQVLTQVLARHLLFGDSIQDAIDAPRFYVEDKKIYVEDGFPSKVLDELRDRGYRVIIRDSPYYYGGVQALIEDKEEKIILGGADQRRTGIWQVRE</sequence>
<dbReference type="UniPathway" id="UPA00204"/>
<dbReference type="EC" id="2.3.2.2" evidence="11"/>
<dbReference type="InterPro" id="IPR029055">
    <property type="entry name" value="Ntn_hydrolases_N"/>
</dbReference>
<comment type="similarity">
    <text evidence="3 11">Belongs to the gamma-glutamyltransferase family.</text>
</comment>
<keyword evidence="6 11" id="KW-0865">Zymogen</keyword>
<evidence type="ECO:0000313" key="13">
    <source>
        <dbReference type="Proteomes" id="UP000481030"/>
    </source>
</evidence>
<dbReference type="NCBIfam" id="TIGR00066">
    <property type="entry name" value="g_glut_trans"/>
    <property type="match status" value="1"/>
</dbReference>
<evidence type="ECO:0000256" key="1">
    <source>
        <dbReference type="ARBA" id="ARBA00001049"/>
    </source>
</evidence>